<feature type="transmembrane region" description="Helical" evidence="6">
    <location>
        <begin position="94"/>
        <end position="116"/>
    </location>
</feature>
<dbReference type="InterPro" id="IPR011701">
    <property type="entry name" value="MFS"/>
</dbReference>
<dbReference type="OMA" id="TPIMNYL"/>
<evidence type="ECO:0000256" key="3">
    <source>
        <dbReference type="ARBA" id="ARBA00022692"/>
    </source>
</evidence>
<organism evidence="8 9">
    <name type="scientific">Rhizopus delemar (strain RA 99-880 / ATCC MYA-4621 / FGSC 9543 / NRRL 43880)</name>
    <name type="common">Mucormycosis agent</name>
    <name type="synonym">Rhizopus arrhizus var. delemar</name>
    <dbReference type="NCBI Taxonomy" id="246409"/>
    <lineage>
        <taxon>Eukaryota</taxon>
        <taxon>Fungi</taxon>
        <taxon>Fungi incertae sedis</taxon>
        <taxon>Mucoromycota</taxon>
        <taxon>Mucoromycotina</taxon>
        <taxon>Mucoromycetes</taxon>
        <taxon>Mucorales</taxon>
        <taxon>Mucorineae</taxon>
        <taxon>Rhizopodaceae</taxon>
        <taxon>Rhizopus</taxon>
    </lineage>
</organism>
<dbReference type="AlphaFoldDB" id="I1BNB5"/>
<evidence type="ECO:0000256" key="6">
    <source>
        <dbReference type="SAM" id="Phobius"/>
    </source>
</evidence>
<dbReference type="InterPro" id="IPR020846">
    <property type="entry name" value="MFS_dom"/>
</dbReference>
<dbReference type="InterPro" id="IPR005829">
    <property type="entry name" value="Sugar_transporter_CS"/>
</dbReference>
<feature type="transmembrane region" description="Helical" evidence="6">
    <location>
        <begin position="157"/>
        <end position="177"/>
    </location>
</feature>
<dbReference type="InParanoid" id="I1BNB5"/>
<dbReference type="VEuPathDB" id="FungiDB:RO3G_02399"/>
<protein>
    <recommendedName>
        <fullName evidence="7">Major facilitator superfamily (MFS) profile domain-containing protein</fullName>
    </recommendedName>
</protein>
<dbReference type="SUPFAM" id="SSF103473">
    <property type="entry name" value="MFS general substrate transporter"/>
    <property type="match status" value="1"/>
</dbReference>
<evidence type="ECO:0000256" key="4">
    <source>
        <dbReference type="ARBA" id="ARBA00022989"/>
    </source>
</evidence>
<dbReference type="GeneID" id="93609371"/>
<evidence type="ECO:0000256" key="2">
    <source>
        <dbReference type="ARBA" id="ARBA00022448"/>
    </source>
</evidence>
<accession>I1BNB5</accession>
<dbReference type="GO" id="GO:0042908">
    <property type="term" value="P:xenobiotic transport"/>
    <property type="evidence" value="ECO:0007669"/>
    <property type="project" value="UniProtKB-ARBA"/>
</dbReference>
<feature type="transmembrane region" description="Helical" evidence="6">
    <location>
        <begin position="280"/>
        <end position="302"/>
    </location>
</feature>
<evidence type="ECO:0000256" key="5">
    <source>
        <dbReference type="ARBA" id="ARBA00023136"/>
    </source>
</evidence>
<dbReference type="PANTHER" id="PTHR23502">
    <property type="entry name" value="MAJOR FACILITATOR SUPERFAMILY"/>
    <property type="match status" value="1"/>
</dbReference>
<dbReference type="GO" id="GO:0022857">
    <property type="term" value="F:transmembrane transporter activity"/>
    <property type="evidence" value="ECO:0007669"/>
    <property type="project" value="InterPro"/>
</dbReference>
<feature type="transmembrane region" description="Helical" evidence="6">
    <location>
        <begin position="20"/>
        <end position="40"/>
    </location>
</feature>
<keyword evidence="2" id="KW-0813">Transport</keyword>
<dbReference type="Proteomes" id="UP000009138">
    <property type="component" value="Unassembled WGS sequence"/>
</dbReference>
<dbReference type="EMBL" id="CH476733">
    <property type="protein sequence ID" value="EIE77695.1"/>
    <property type="molecule type" value="Genomic_DNA"/>
</dbReference>
<evidence type="ECO:0000259" key="7">
    <source>
        <dbReference type="PROSITE" id="PS50850"/>
    </source>
</evidence>
<gene>
    <name evidence="8" type="ORF">RO3G_02399</name>
</gene>
<evidence type="ECO:0000313" key="8">
    <source>
        <dbReference type="EMBL" id="EIE77695.1"/>
    </source>
</evidence>
<comment type="subcellular location">
    <subcellularLocation>
        <location evidence="1">Membrane</location>
        <topology evidence="1">Multi-pass membrane protein</topology>
    </subcellularLocation>
</comment>
<keyword evidence="3 6" id="KW-0812">Transmembrane</keyword>
<dbReference type="STRING" id="246409.I1BNB5"/>
<keyword evidence="5 6" id="KW-0472">Membrane</keyword>
<dbReference type="InterPro" id="IPR036259">
    <property type="entry name" value="MFS_trans_sf"/>
</dbReference>
<evidence type="ECO:0000313" key="9">
    <source>
        <dbReference type="Proteomes" id="UP000009138"/>
    </source>
</evidence>
<dbReference type="GO" id="GO:0005886">
    <property type="term" value="C:plasma membrane"/>
    <property type="evidence" value="ECO:0007669"/>
    <property type="project" value="TreeGrafter"/>
</dbReference>
<dbReference type="Pfam" id="PF07690">
    <property type="entry name" value="MFS_1"/>
    <property type="match status" value="1"/>
</dbReference>
<dbReference type="RefSeq" id="XP_067513091.1">
    <property type="nucleotide sequence ID" value="XM_067656990.1"/>
</dbReference>
<dbReference type="PROSITE" id="PS50850">
    <property type="entry name" value="MFS"/>
    <property type="match status" value="1"/>
</dbReference>
<dbReference type="Gene3D" id="1.20.1720.10">
    <property type="entry name" value="Multidrug resistance protein D"/>
    <property type="match status" value="2"/>
</dbReference>
<keyword evidence="4 6" id="KW-1133">Transmembrane helix</keyword>
<name>I1BNB5_RHIO9</name>
<dbReference type="PANTHER" id="PTHR23502:SF132">
    <property type="entry name" value="POLYAMINE TRANSPORTER 2-RELATED"/>
    <property type="match status" value="1"/>
</dbReference>
<feature type="transmembrane region" description="Helical" evidence="6">
    <location>
        <begin position="68"/>
        <end position="88"/>
    </location>
</feature>
<keyword evidence="9" id="KW-1185">Reference proteome</keyword>
<reference evidence="8 9" key="1">
    <citation type="journal article" date="2009" name="PLoS Genet.">
        <title>Genomic analysis of the basal lineage fungus Rhizopus oryzae reveals a whole-genome duplication.</title>
        <authorList>
            <person name="Ma L.-J."/>
            <person name="Ibrahim A.S."/>
            <person name="Skory C."/>
            <person name="Grabherr M.G."/>
            <person name="Burger G."/>
            <person name="Butler M."/>
            <person name="Elias M."/>
            <person name="Idnurm A."/>
            <person name="Lang B.F."/>
            <person name="Sone T."/>
            <person name="Abe A."/>
            <person name="Calvo S.E."/>
            <person name="Corrochano L.M."/>
            <person name="Engels R."/>
            <person name="Fu J."/>
            <person name="Hansberg W."/>
            <person name="Kim J.-M."/>
            <person name="Kodira C.D."/>
            <person name="Koehrsen M.J."/>
            <person name="Liu B."/>
            <person name="Miranda-Saavedra D."/>
            <person name="O'Leary S."/>
            <person name="Ortiz-Castellanos L."/>
            <person name="Poulter R."/>
            <person name="Rodriguez-Romero J."/>
            <person name="Ruiz-Herrera J."/>
            <person name="Shen Y.-Q."/>
            <person name="Zeng Q."/>
            <person name="Galagan J."/>
            <person name="Birren B.W."/>
            <person name="Cuomo C.A."/>
            <person name="Wickes B.L."/>
        </authorList>
    </citation>
    <scope>NUCLEOTIDE SEQUENCE [LARGE SCALE GENOMIC DNA]</scope>
    <source>
        <strain evidence="9">RA 99-880 / ATCC MYA-4621 / FGSC 9543 / NRRL 43880</strain>
    </source>
</reference>
<dbReference type="PROSITE" id="PS00216">
    <property type="entry name" value="SUGAR_TRANSPORT_1"/>
    <property type="match status" value="1"/>
</dbReference>
<feature type="transmembrane region" description="Helical" evidence="6">
    <location>
        <begin position="128"/>
        <end position="145"/>
    </location>
</feature>
<evidence type="ECO:0000256" key="1">
    <source>
        <dbReference type="ARBA" id="ARBA00004141"/>
    </source>
</evidence>
<sequence>MPALHDITIYFDTNATVINATVSLFIVMNAIAPLFLAPLSERVGRRFLEKRNSDMIITVLKRFYTIRWVYIICMAIYTISSAICGIAEKLGTFFVFRLIQGIFGSVGPAIGGGTVADLFEKHERGRAMGIYILGMIFGPSIAPVIGGYTSQYLGWRWIFYLKTIIGGVLTILTFIFVKETLYRPGKKQKVTDFKGRLESLRFNPFASLQLLKVPGVALTCLAVSVSFGWYYYAVVILPATFSSVYGFSEGSVGLCYLSGGVGSIMYGWFIYFRIFWFAPIVGFGILACGTMFTLTNAGTYLVEAHPQMAASGKQLLRSTFTYSTNAAFNLSSYII</sequence>
<feature type="domain" description="Major facilitator superfamily (MFS) profile" evidence="7">
    <location>
        <begin position="1"/>
        <end position="335"/>
    </location>
</feature>
<dbReference type="GO" id="GO:0140115">
    <property type="term" value="P:export across plasma membrane"/>
    <property type="evidence" value="ECO:0007669"/>
    <property type="project" value="UniProtKB-ARBA"/>
</dbReference>
<proteinExistence type="predicted"/>
<feature type="transmembrane region" description="Helical" evidence="6">
    <location>
        <begin position="205"/>
        <end position="224"/>
    </location>
</feature>
<dbReference type="eggNOG" id="KOG0255">
    <property type="taxonomic scope" value="Eukaryota"/>
</dbReference>
<feature type="transmembrane region" description="Helical" evidence="6">
    <location>
        <begin position="254"/>
        <end position="274"/>
    </location>
</feature>
<dbReference type="OrthoDB" id="2130629at2759"/>